<gene>
    <name evidence="1" type="ORF">Cflav_PD4774</name>
</gene>
<dbReference type="Gene3D" id="2.30.30.110">
    <property type="match status" value="1"/>
</dbReference>
<keyword evidence="2" id="KW-1185">Reference proteome</keyword>
<protein>
    <submittedName>
        <fullName evidence="1">Transcriptional modulator of MazE/toxin, MazF</fullName>
    </submittedName>
</protein>
<evidence type="ECO:0000313" key="1">
    <source>
        <dbReference type="EMBL" id="EEF61734.1"/>
    </source>
</evidence>
<dbReference type="PANTHER" id="PTHR33988:SF2">
    <property type="entry name" value="ENDORIBONUCLEASE MAZF"/>
    <property type="match status" value="1"/>
</dbReference>
<name>B9XEM0_PEDPL</name>
<dbReference type="SUPFAM" id="SSF50118">
    <property type="entry name" value="Cell growth inhibitor/plasmid maintenance toxic component"/>
    <property type="match status" value="1"/>
</dbReference>
<dbReference type="AlphaFoldDB" id="B9XEM0"/>
<dbReference type="EMBL" id="ABOX02000008">
    <property type="protein sequence ID" value="EEF61734.1"/>
    <property type="molecule type" value="Genomic_DNA"/>
</dbReference>
<proteinExistence type="predicted"/>
<dbReference type="PANTHER" id="PTHR33988">
    <property type="entry name" value="ENDORIBONUCLEASE MAZF-RELATED"/>
    <property type="match status" value="1"/>
</dbReference>
<dbReference type="Proteomes" id="UP000003688">
    <property type="component" value="Unassembled WGS sequence"/>
</dbReference>
<reference evidence="1 2" key="1">
    <citation type="journal article" date="2011" name="J. Bacteriol.">
        <title>Genome sequence of 'Pedosphaera parvula' Ellin514, an aerobic Verrucomicrobial isolate from pasture soil.</title>
        <authorList>
            <person name="Kant R."/>
            <person name="van Passel M.W."/>
            <person name="Sangwan P."/>
            <person name="Palva A."/>
            <person name="Lucas S."/>
            <person name="Copeland A."/>
            <person name="Lapidus A."/>
            <person name="Glavina Del Rio T."/>
            <person name="Dalin E."/>
            <person name="Tice H."/>
            <person name="Bruce D."/>
            <person name="Goodwin L."/>
            <person name="Pitluck S."/>
            <person name="Chertkov O."/>
            <person name="Larimer F.W."/>
            <person name="Land M.L."/>
            <person name="Hauser L."/>
            <person name="Brettin T.S."/>
            <person name="Detter J.C."/>
            <person name="Han S."/>
            <person name="de Vos W.M."/>
            <person name="Janssen P.H."/>
            <person name="Smidt H."/>
        </authorList>
    </citation>
    <scope>NUCLEOTIDE SEQUENCE [LARGE SCALE GENOMIC DNA]</scope>
    <source>
        <strain evidence="1 2">Ellin514</strain>
    </source>
</reference>
<dbReference type="STRING" id="320771.Cflav_PD4774"/>
<dbReference type="InterPro" id="IPR003477">
    <property type="entry name" value="PemK-like"/>
</dbReference>
<sequence>MPVVRRSEVWIVDFGLAAKVRPALLLTDNPADDELDLVTVLLHTTALRGNRWELSIPKPFLKPGAFHLQQIQTISTIKLERRLGTLDGSEMELVDDALANRLGL</sequence>
<evidence type="ECO:0000313" key="2">
    <source>
        <dbReference type="Proteomes" id="UP000003688"/>
    </source>
</evidence>
<dbReference type="InterPro" id="IPR011067">
    <property type="entry name" value="Plasmid_toxin/cell-grow_inhib"/>
</dbReference>
<dbReference type="RefSeq" id="WP_007414268.1">
    <property type="nucleotide sequence ID" value="NZ_ABOX02000008.1"/>
</dbReference>
<organism evidence="1 2">
    <name type="scientific">Pedosphaera parvula (strain Ellin514)</name>
    <dbReference type="NCBI Taxonomy" id="320771"/>
    <lineage>
        <taxon>Bacteria</taxon>
        <taxon>Pseudomonadati</taxon>
        <taxon>Verrucomicrobiota</taxon>
        <taxon>Pedosphaerae</taxon>
        <taxon>Pedosphaerales</taxon>
        <taxon>Pedosphaeraceae</taxon>
        <taxon>Pedosphaera</taxon>
    </lineage>
</organism>
<dbReference type="GO" id="GO:0003677">
    <property type="term" value="F:DNA binding"/>
    <property type="evidence" value="ECO:0007669"/>
    <property type="project" value="InterPro"/>
</dbReference>
<dbReference type="GO" id="GO:0006402">
    <property type="term" value="P:mRNA catabolic process"/>
    <property type="evidence" value="ECO:0007669"/>
    <property type="project" value="TreeGrafter"/>
</dbReference>
<dbReference type="GO" id="GO:0004521">
    <property type="term" value="F:RNA endonuclease activity"/>
    <property type="evidence" value="ECO:0007669"/>
    <property type="project" value="TreeGrafter"/>
</dbReference>
<dbReference type="OrthoDB" id="283110at2"/>
<dbReference type="Pfam" id="PF02452">
    <property type="entry name" value="PemK_toxin"/>
    <property type="match status" value="1"/>
</dbReference>
<accession>B9XEM0</accession>
<dbReference type="GO" id="GO:0016075">
    <property type="term" value="P:rRNA catabolic process"/>
    <property type="evidence" value="ECO:0007669"/>
    <property type="project" value="TreeGrafter"/>
</dbReference>
<comment type="caution">
    <text evidence="1">The sequence shown here is derived from an EMBL/GenBank/DDBJ whole genome shotgun (WGS) entry which is preliminary data.</text>
</comment>